<evidence type="ECO:0000313" key="1">
    <source>
        <dbReference type="EMBL" id="SHJ72719.1"/>
    </source>
</evidence>
<name>A0A1M6LNC0_9CLOT</name>
<organism evidence="1 2">
    <name type="scientific">Clostridium amylolyticum</name>
    <dbReference type="NCBI Taxonomy" id="1121298"/>
    <lineage>
        <taxon>Bacteria</taxon>
        <taxon>Bacillati</taxon>
        <taxon>Bacillota</taxon>
        <taxon>Clostridia</taxon>
        <taxon>Eubacteriales</taxon>
        <taxon>Clostridiaceae</taxon>
        <taxon>Clostridium</taxon>
    </lineage>
</organism>
<sequence length="162" mass="18461">MRRTYILIVAGFLILGAWLLFDGKKTDSYFTFEGKNIVTNLVFEGKKGLSYDYKIPSQDVDKISTELLSSNKKKVKTKNLSYPSDAPMLQMFLDGSIINNDKDSSRTINANREFLLIQNNSNSVYIIAKVKDHKKGETIETGYLINSKWLSDYLQETKTALK</sequence>
<reference evidence="1 2" key="1">
    <citation type="submission" date="2016-11" db="EMBL/GenBank/DDBJ databases">
        <authorList>
            <person name="Jaros S."/>
            <person name="Januszkiewicz K."/>
            <person name="Wedrychowicz H."/>
        </authorList>
    </citation>
    <scope>NUCLEOTIDE SEQUENCE [LARGE SCALE GENOMIC DNA]</scope>
    <source>
        <strain evidence="1 2">DSM 21864</strain>
    </source>
</reference>
<dbReference type="EMBL" id="FQZO01000007">
    <property type="protein sequence ID" value="SHJ72719.1"/>
    <property type="molecule type" value="Genomic_DNA"/>
</dbReference>
<keyword evidence="2" id="KW-1185">Reference proteome</keyword>
<evidence type="ECO:0000313" key="2">
    <source>
        <dbReference type="Proteomes" id="UP000184080"/>
    </source>
</evidence>
<accession>A0A1M6LNC0</accession>
<dbReference type="RefSeq" id="WP_073010249.1">
    <property type="nucleotide sequence ID" value="NZ_FQZO01000007.1"/>
</dbReference>
<dbReference type="Proteomes" id="UP000184080">
    <property type="component" value="Unassembled WGS sequence"/>
</dbReference>
<proteinExistence type="predicted"/>
<gene>
    <name evidence="1" type="ORF">SAMN05444401_3718</name>
</gene>
<dbReference type="AlphaFoldDB" id="A0A1M6LNC0"/>
<protein>
    <submittedName>
        <fullName evidence="1">Uncharacterized protein</fullName>
    </submittedName>
</protein>